<keyword evidence="7 9" id="KW-0378">Hydrolase</keyword>
<name>A0ABY2SMG5_9HYPH</name>
<keyword evidence="8 9" id="KW-0234">DNA repair</keyword>
<keyword evidence="13" id="KW-0326">Glycosidase</keyword>
<dbReference type="SMART" id="SM00986">
    <property type="entry name" value="UDG"/>
    <property type="match status" value="1"/>
</dbReference>
<gene>
    <name evidence="9" type="primary">ung</name>
    <name evidence="13" type="ORF">FCN80_09345</name>
</gene>
<evidence type="ECO:0000256" key="2">
    <source>
        <dbReference type="ARBA" id="ARBA00002631"/>
    </source>
</evidence>
<dbReference type="CDD" id="cd10027">
    <property type="entry name" value="UDG-F1-like"/>
    <property type="match status" value="1"/>
</dbReference>
<comment type="function">
    <text evidence="2 9 11">Excises uracil residues from the DNA which can arise as a result of misincorporation of dUMP residues by DNA polymerase or due to deamination of cytosine.</text>
</comment>
<evidence type="ECO:0000256" key="4">
    <source>
        <dbReference type="ARBA" id="ARBA00012030"/>
    </source>
</evidence>
<evidence type="ECO:0000256" key="7">
    <source>
        <dbReference type="ARBA" id="ARBA00022801"/>
    </source>
</evidence>
<dbReference type="PANTHER" id="PTHR11264">
    <property type="entry name" value="URACIL-DNA GLYCOSYLASE"/>
    <property type="match status" value="1"/>
</dbReference>
<evidence type="ECO:0000256" key="10">
    <source>
        <dbReference type="PROSITE-ProRule" id="PRU10072"/>
    </source>
</evidence>
<organism evidence="13 14">
    <name type="scientific">Martelella alba</name>
    <dbReference type="NCBI Taxonomy" id="2590451"/>
    <lineage>
        <taxon>Bacteria</taxon>
        <taxon>Pseudomonadati</taxon>
        <taxon>Pseudomonadota</taxon>
        <taxon>Alphaproteobacteria</taxon>
        <taxon>Hyphomicrobiales</taxon>
        <taxon>Aurantimonadaceae</taxon>
        <taxon>Martelella</taxon>
    </lineage>
</organism>
<dbReference type="NCBIfam" id="NF003591">
    <property type="entry name" value="PRK05254.1-4"/>
    <property type="match status" value="1"/>
</dbReference>
<dbReference type="HAMAP" id="MF_00148">
    <property type="entry name" value="UDG"/>
    <property type="match status" value="1"/>
</dbReference>
<evidence type="ECO:0000256" key="9">
    <source>
        <dbReference type="HAMAP-Rule" id="MF_00148"/>
    </source>
</evidence>
<dbReference type="Gene3D" id="3.40.470.10">
    <property type="entry name" value="Uracil-DNA glycosylase-like domain"/>
    <property type="match status" value="1"/>
</dbReference>
<keyword evidence="9" id="KW-0963">Cytoplasm</keyword>
<dbReference type="InterPro" id="IPR005122">
    <property type="entry name" value="Uracil-DNA_glycosylase-like"/>
</dbReference>
<dbReference type="SUPFAM" id="SSF52141">
    <property type="entry name" value="Uracil-DNA glycosylase-like"/>
    <property type="match status" value="1"/>
</dbReference>
<comment type="catalytic activity">
    <reaction evidence="1 9 11">
        <text>Hydrolyzes single-stranded DNA or mismatched double-stranded DNA and polynucleotides, releasing free uracil.</text>
        <dbReference type="EC" id="3.2.2.27"/>
    </reaction>
</comment>
<proteinExistence type="inferred from homology"/>
<dbReference type="InterPro" id="IPR036895">
    <property type="entry name" value="Uracil-DNA_glycosylase-like_sf"/>
</dbReference>
<evidence type="ECO:0000256" key="1">
    <source>
        <dbReference type="ARBA" id="ARBA00001400"/>
    </source>
</evidence>
<dbReference type="Pfam" id="PF03167">
    <property type="entry name" value="UDG"/>
    <property type="match status" value="1"/>
</dbReference>
<evidence type="ECO:0000256" key="3">
    <source>
        <dbReference type="ARBA" id="ARBA00008184"/>
    </source>
</evidence>
<evidence type="ECO:0000256" key="11">
    <source>
        <dbReference type="RuleBase" id="RU003780"/>
    </source>
</evidence>
<evidence type="ECO:0000313" key="13">
    <source>
        <dbReference type="EMBL" id="TKI06787.1"/>
    </source>
</evidence>
<feature type="active site" description="Proton acceptor" evidence="9 10">
    <location>
        <position position="64"/>
    </location>
</feature>
<dbReference type="SMART" id="SM00987">
    <property type="entry name" value="UreE_C"/>
    <property type="match status" value="1"/>
</dbReference>
<dbReference type="NCBIfam" id="NF003588">
    <property type="entry name" value="PRK05254.1-1"/>
    <property type="match status" value="1"/>
</dbReference>
<dbReference type="NCBIfam" id="NF003592">
    <property type="entry name" value="PRK05254.1-5"/>
    <property type="match status" value="1"/>
</dbReference>
<dbReference type="Proteomes" id="UP000305202">
    <property type="component" value="Unassembled WGS sequence"/>
</dbReference>
<dbReference type="PROSITE" id="PS00130">
    <property type="entry name" value="U_DNA_GLYCOSYLASE"/>
    <property type="match status" value="1"/>
</dbReference>
<dbReference type="InterPro" id="IPR018085">
    <property type="entry name" value="Ura-DNA_Glyclase_AS"/>
</dbReference>
<comment type="caution">
    <text evidence="13">The sequence shown here is derived from an EMBL/GenBank/DDBJ whole genome shotgun (WGS) entry which is preliminary data.</text>
</comment>
<keyword evidence="6 9" id="KW-0227">DNA damage</keyword>
<comment type="subcellular location">
    <subcellularLocation>
        <location evidence="9">Cytoplasm</location>
    </subcellularLocation>
</comment>
<evidence type="ECO:0000256" key="8">
    <source>
        <dbReference type="ARBA" id="ARBA00023204"/>
    </source>
</evidence>
<dbReference type="PANTHER" id="PTHR11264:SF0">
    <property type="entry name" value="URACIL-DNA GLYCOSYLASE"/>
    <property type="match status" value="1"/>
</dbReference>
<dbReference type="NCBIfam" id="TIGR00628">
    <property type="entry name" value="ung"/>
    <property type="match status" value="1"/>
</dbReference>
<evidence type="ECO:0000256" key="6">
    <source>
        <dbReference type="ARBA" id="ARBA00022763"/>
    </source>
</evidence>
<keyword evidence="14" id="KW-1185">Reference proteome</keyword>
<accession>A0ABY2SMG5</accession>
<dbReference type="NCBIfam" id="NF003589">
    <property type="entry name" value="PRK05254.1-2"/>
    <property type="match status" value="1"/>
</dbReference>
<protein>
    <recommendedName>
        <fullName evidence="5 9">Uracil-DNA glycosylase</fullName>
        <shortName evidence="9">UDG</shortName>
        <ecNumber evidence="4 9">3.2.2.27</ecNumber>
    </recommendedName>
</protein>
<sequence length="237" mass="26298">MTASPTWRDTLAEEKTKSYFQQTLAFVARERAAGKTVYPPQHDVFNAFRYTELSAVKVVILGQDPYHGPNQAHGLSFSVRPGVPAPPSLVNIFKELADDIPGFRPPEHGCLQSWAEQGVLLLNTVLTVEAGHAHSHASLGWETFTDKVIEVLNQCREGIVFLLWGSHAQKKGGIIDPRRHHVLKAPHPSPLSAHRGFLGCRHFSKTNAFLTQQGLAPIDWQPRLPAAQTDRPRAPMQ</sequence>
<dbReference type="EC" id="3.2.2.27" evidence="4 9"/>
<dbReference type="InterPro" id="IPR002043">
    <property type="entry name" value="UDG_fam1"/>
</dbReference>
<evidence type="ECO:0000259" key="12">
    <source>
        <dbReference type="SMART" id="SM00986"/>
    </source>
</evidence>
<dbReference type="EMBL" id="SZPQ01000010">
    <property type="protein sequence ID" value="TKI06787.1"/>
    <property type="molecule type" value="Genomic_DNA"/>
</dbReference>
<dbReference type="GO" id="GO:0004844">
    <property type="term" value="F:uracil DNA N-glycosylase activity"/>
    <property type="evidence" value="ECO:0007669"/>
    <property type="project" value="UniProtKB-EC"/>
</dbReference>
<reference evidence="13 14" key="1">
    <citation type="submission" date="2019-04" db="EMBL/GenBank/DDBJ databases">
        <authorList>
            <person name="Li M."/>
            <person name="Gao C."/>
        </authorList>
    </citation>
    <scope>NUCLEOTIDE SEQUENCE [LARGE SCALE GENOMIC DNA]</scope>
    <source>
        <strain evidence="13 14">BGMRC 2031</strain>
    </source>
</reference>
<comment type="similarity">
    <text evidence="3 9 11">Belongs to the uracil-DNA glycosylase (UDG) superfamily. UNG family.</text>
</comment>
<evidence type="ECO:0000256" key="5">
    <source>
        <dbReference type="ARBA" id="ARBA00018429"/>
    </source>
</evidence>
<evidence type="ECO:0000313" key="14">
    <source>
        <dbReference type="Proteomes" id="UP000305202"/>
    </source>
</evidence>
<feature type="domain" description="Uracil-DNA glycosylase-like" evidence="12">
    <location>
        <begin position="49"/>
        <end position="210"/>
    </location>
</feature>